<dbReference type="PANTHER" id="PTHR13135">
    <property type="entry name" value="CYTOSOLIC RESINIFERATOXIN BINDING PROTEIN RBP-26"/>
    <property type="match status" value="1"/>
</dbReference>
<evidence type="ECO:0000313" key="13">
    <source>
        <dbReference type="EMBL" id="KMZ56207.1"/>
    </source>
</evidence>
<name>A0A0K9NJF6_ZOSMR</name>
<sequence length="276" mass="31624">MAEEKEEYMDLVDHIRDLDMIDSDDVMITAEGDYAVSHPKSSEPMTACDQHEYTDEPYSRCESMMDSGDGGSARKGNNNEKGQNKKKNKKRNRKKSKKKWSDRPEDLDVTNINEFVVRASWLLSERKSYLIWNAIDYLGIHAVKNLIKEVFAIQACGGQHTNDKKRLRTGGGILLNILKSREPKAYKHIANEGKKFEKQKQFRHEHLRRPVKWNATTVIGGGSEDKSEVVSPPELSNENHNRISVLDRIRVPVSYNDLFEEGEIVFDDQSNVPDSM</sequence>
<feature type="domain" description="Phosphorylated adapter RNA export protein RNA-binding" evidence="12">
    <location>
        <begin position="122"/>
        <end position="195"/>
    </location>
</feature>
<evidence type="ECO:0000256" key="9">
    <source>
        <dbReference type="ARBA" id="ARBA00023242"/>
    </source>
</evidence>
<dbReference type="STRING" id="29655.A0A0K9NJF6"/>
<keyword evidence="14" id="KW-1185">Reference proteome</keyword>
<dbReference type="PANTHER" id="PTHR13135:SF0">
    <property type="entry name" value="PHOSPHORYLATED ADAPTER RNA EXPORT PROTEIN"/>
    <property type="match status" value="1"/>
</dbReference>
<comment type="caution">
    <text evidence="13">The sequence shown here is derived from an EMBL/GenBank/DDBJ whole genome shotgun (WGS) entry which is preliminary data.</text>
</comment>
<dbReference type="OrthoDB" id="20573at2759"/>
<dbReference type="GO" id="GO:0005737">
    <property type="term" value="C:cytoplasm"/>
    <property type="evidence" value="ECO:0007669"/>
    <property type="project" value="UniProtKB-SubCell"/>
</dbReference>
<feature type="compositionally biased region" description="Basic and acidic residues" evidence="11">
    <location>
        <begin position="49"/>
        <end position="59"/>
    </location>
</feature>
<keyword evidence="9" id="KW-0539">Nucleus</keyword>
<keyword evidence="5" id="KW-0813">Transport</keyword>
<evidence type="ECO:0000259" key="12">
    <source>
        <dbReference type="Pfam" id="PF10258"/>
    </source>
</evidence>
<evidence type="ECO:0000256" key="1">
    <source>
        <dbReference type="ARBA" id="ARBA00004123"/>
    </source>
</evidence>
<protein>
    <recommendedName>
        <fullName evidence="4">Phosphorylated adapter RNA export protein</fullName>
    </recommendedName>
    <alternativeName>
        <fullName evidence="10">RNA U small nuclear RNA export adapter protein</fullName>
    </alternativeName>
</protein>
<dbReference type="GO" id="GO:0003723">
    <property type="term" value="F:RNA binding"/>
    <property type="evidence" value="ECO:0007669"/>
    <property type="project" value="UniProtKB-KW"/>
</dbReference>
<feature type="compositionally biased region" description="Basic residues" evidence="11">
    <location>
        <begin position="84"/>
        <end position="98"/>
    </location>
</feature>
<reference evidence="14" key="1">
    <citation type="journal article" date="2016" name="Nature">
        <title>The genome of the seagrass Zostera marina reveals angiosperm adaptation to the sea.</title>
        <authorList>
            <person name="Olsen J.L."/>
            <person name="Rouze P."/>
            <person name="Verhelst B."/>
            <person name="Lin Y.-C."/>
            <person name="Bayer T."/>
            <person name="Collen J."/>
            <person name="Dattolo E."/>
            <person name="De Paoli E."/>
            <person name="Dittami S."/>
            <person name="Maumus F."/>
            <person name="Michel G."/>
            <person name="Kersting A."/>
            <person name="Lauritano C."/>
            <person name="Lohaus R."/>
            <person name="Toepel M."/>
            <person name="Tonon T."/>
            <person name="Vanneste K."/>
            <person name="Amirebrahimi M."/>
            <person name="Brakel J."/>
            <person name="Bostroem C."/>
            <person name="Chovatia M."/>
            <person name="Grimwood J."/>
            <person name="Jenkins J.W."/>
            <person name="Jueterbock A."/>
            <person name="Mraz A."/>
            <person name="Stam W.T."/>
            <person name="Tice H."/>
            <person name="Bornberg-Bauer E."/>
            <person name="Green P.J."/>
            <person name="Pearson G.A."/>
            <person name="Procaccini G."/>
            <person name="Duarte C.M."/>
            <person name="Schmutz J."/>
            <person name="Reusch T.B.H."/>
            <person name="Van de Peer Y."/>
        </authorList>
    </citation>
    <scope>NUCLEOTIDE SEQUENCE [LARGE SCALE GENOMIC DNA]</scope>
    <source>
        <strain evidence="14">cv. Finnish</strain>
    </source>
</reference>
<evidence type="ECO:0000256" key="6">
    <source>
        <dbReference type="ARBA" id="ARBA00022490"/>
    </source>
</evidence>
<dbReference type="EMBL" id="LFYR01002215">
    <property type="protein sequence ID" value="KMZ56207.1"/>
    <property type="molecule type" value="Genomic_DNA"/>
</dbReference>
<evidence type="ECO:0000256" key="3">
    <source>
        <dbReference type="ARBA" id="ARBA00006094"/>
    </source>
</evidence>
<evidence type="ECO:0000256" key="5">
    <source>
        <dbReference type="ARBA" id="ARBA00022448"/>
    </source>
</evidence>
<keyword evidence="7" id="KW-0694">RNA-binding</keyword>
<dbReference type="InterPro" id="IPR039047">
    <property type="entry name" value="PHAX"/>
</dbReference>
<organism evidence="13 14">
    <name type="scientific">Zostera marina</name>
    <name type="common">Eelgrass</name>
    <dbReference type="NCBI Taxonomy" id="29655"/>
    <lineage>
        <taxon>Eukaryota</taxon>
        <taxon>Viridiplantae</taxon>
        <taxon>Streptophyta</taxon>
        <taxon>Embryophyta</taxon>
        <taxon>Tracheophyta</taxon>
        <taxon>Spermatophyta</taxon>
        <taxon>Magnoliopsida</taxon>
        <taxon>Liliopsida</taxon>
        <taxon>Zosteraceae</taxon>
        <taxon>Zostera</taxon>
    </lineage>
</organism>
<keyword evidence="8" id="KW-0653">Protein transport</keyword>
<accession>A0A0K9NJF6</accession>
<dbReference type="InterPro" id="IPR019385">
    <property type="entry name" value="PHAX_RNA-binding_domain"/>
</dbReference>
<dbReference type="GO" id="GO:0006408">
    <property type="term" value="P:snRNA export from nucleus"/>
    <property type="evidence" value="ECO:0007669"/>
    <property type="project" value="InterPro"/>
</dbReference>
<dbReference type="Pfam" id="PF10258">
    <property type="entry name" value="PHAX_RNA-bd"/>
    <property type="match status" value="1"/>
</dbReference>
<evidence type="ECO:0000256" key="2">
    <source>
        <dbReference type="ARBA" id="ARBA00004496"/>
    </source>
</evidence>
<evidence type="ECO:0000256" key="8">
    <source>
        <dbReference type="ARBA" id="ARBA00022927"/>
    </source>
</evidence>
<comment type="similarity">
    <text evidence="3">Belongs to the PHAX family.</text>
</comment>
<comment type="subcellular location">
    <subcellularLocation>
        <location evidence="2">Cytoplasm</location>
    </subcellularLocation>
    <subcellularLocation>
        <location evidence="1">Nucleus</location>
    </subcellularLocation>
</comment>
<dbReference type="GO" id="GO:0005634">
    <property type="term" value="C:nucleus"/>
    <property type="evidence" value="ECO:0007669"/>
    <property type="project" value="UniProtKB-SubCell"/>
</dbReference>
<evidence type="ECO:0000256" key="11">
    <source>
        <dbReference type="SAM" id="MobiDB-lite"/>
    </source>
</evidence>
<evidence type="ECO:0000313" key="14">
    <source>
        <dbReference type="Proteomes" id="UP000036987"/>
    </source>
</evidence>
<feature type="region of interest" description="Disordered" evidence="11">
    <location>
        <begin position="34"/>
        <end position="103"/>
    </location>
</feature>
<dbReference type="AlphaFoldDB" id="A0A0K9NJF6"/>
<dbReference type="Gene3D" id="1.10.10.1440">
    <property type="entry name" value="PHAX RNA-binding domain"/>
    <property type="match status" value="1"/>
</dbReference>
<dbReference type="OMA" id="NQVPHSK"/>
<proteinExistence type="inferred from homology"/>
<dbReference type="Proteomes" id="UP000036987">
    <property type="component" value="Unassembled WGS sequence"/>
</dbReference>
<keyword evidence="6" id="KW-0963">Cytoplasm</keyword>
<evidence type="ECO:0000256" key="7">
    <source>
        <dbReference type="ARBA" id="ARBA00022884"/>
    </source>
</evidence>
<evidence type="ECO:0000256" key="10">
    <source>
        <dbReference type="ARBA" id="ARBA00030834"/>
    </source>
</evidence>
<dbReference type="InterPro" id="IPR038092">
    <property type="entry name" value="PHAX_RNA-binding_sf"/>
</dbReference>
<evidence type="ECO:0000256" key="4">
    <source>
        <dbReference type="ARBA" id="ARBA00016856"/>
    </source>
</evidence>
<dbReference type="GO" id="GO:0015031">
    <property type="term" value="P:protein transport"/>
    <property type="evidence" value="ECO:0007669"/>
    <property type="project" value="UniProtKB-KW"/>
</dbReference>
<gene>
    <name evidence="13" type="ORF">ZOSMA_98G00310</name>
</gene>